<sequence>MSAAPKTDADGVDRDARNMANAIRALAMDAVQKANSGHPGMPMGMADIATVLFRDFIRIDPSKPDWPNRDRFVLSNGHGSMLLYAIHYLLGYEDMTIDQLKNFRQIGSKTAGHPEYGHALGIETTTGPLGQGLATAVGMALAERMTNARFGDELVDHHTYVFTGDGCLMEGISHEAVDLAGHLKLNKLIVFFDDNGISIDGKTSLATSMDQVKRFEAAGWKAMHVDGHDQHSIRAALEEAHKSDRPVLLACKTIIGYGSPKLAGSEKSHGAALGPDEVAATRKALIWESEPFVIPEEVEKGWREIATKGAKLRAEWEKRHASAPNAAAFDAFLTGDLPADFAKTMADYRAQLSQEQPKIASRKASEATLGIVNAATELTIGGSADLTHSVFTVTKGMTNVSAENYGGRYIHYGIREHAMAAVMNGIALHGGFIPYGGTFLVFSDYMRGGMRLSALMGLRVIYVLTHDSIGLGEDGPTHQPIEHLAMLRATPNLRVFRPADAIETAEAWELALTDRHHPSVLSLSRQNLPTVRAGDVAENRSAKGAYVLREAEGGERQVTLLATGSEIEIAVNAAEKLKADGIRAAVVSMPCWELFSEQDETYRASVLGTAPRVAVEAAGGFGWERWIGDSGRFIGMDGFGASGPAPLLYEKFGITADHVAQAAKDLVR</sequence>
<keyword evidence="1" id="KW-0808">Transferase</keyword>
<name>A0ACD4NR12_9HYPH</name>
<dbReference type="EMBL" id="CP113520">
    <property type="protein sequence ID" value="WAJ29274.1"/>
    <property type="molecule type" value="Genomic_DNA"/>
</dbReference>
<keyword evidence="2" id="KW-1185">Reference proteome</keyword>
<protein>
    <submittedName>
        <fullName evidence="1">Transketolase</fullName>
        <ecNumber evidence="1">2.2.1.1</ecNumber>
    </submittedName>
</protein>
<proteinExistence type="predicted"/>
<accession>A0ACD4NR12</accession>
<organism evidence="1 2">
    <name type="scientific">Antarcticirhabdus aurantiaca</name>
    <dbReference type="NCBI Taxonomy" id="2606717"/>
    <lineage>
        <taxon>Bacteria</taxon>
        <taxon>Pseudomonadati</taxon>
        <taxon>Pseudomonadota</taxon>
        <taxon>Alphaproteobacteria</taxon>
        <taxon>Hyphomicrobiales</taxon>
        <taxon>Aurantimonadaceae</taxon>
        <taxon>Antarcticirhabdus</taxon>
    </lineage>
</organism>
<gene>
    <name evidence="1" type="primary">tkt</name>
    <name evidence="1" type="ORF">OXU80_03285</name>
</gene>
<evidence type="ECO:0000313" key="2">
    <source>
        <dbReference type="Proteomes" id="UP001163223"/>
    </source>
</evidence>
<reference evidence="1" key="1">
    <citation type="submission" date="2022-11" db="EMBL/GenBank/DDBJ databases">
        <title>beta-Carotene-producing bacterium, Jeongeuplla avenae sp. nov., alleviates the salt stress of Arabidopsis seedlings.</title>
        <authorList>
            <person name="Jiang L."/>
            <person name="Lee J."/>
        </authorList>
    </citation>
    <scope>NUCLEOTIDE SEQUENCE</scope>
    <source>
        <strain evidence="1">DY_R2A_6</strain>
    </source>
</reference>
<dbReference type="EC" id="2.2.1.1" evidence="1"/>
<evidence type="ECO:0000313" key="1">
    <source>
        <dbReference type="EMBL" id="WAJ29274.1"/>
    </source>
</evidence>
<dbReference type="Proteomes" id="UP001163223">
    <property type="component" value="Chromosome"/>
</dbReference>